<dbReference type="InterPro" id="IPR015798">
    <property type="entry name" value="Cu_amine_oxidase_C"/>
</dbReference>
<dbReference type="Gramene" id="KRH74530">
    <property type="protein sequence ID" value="KRH74530"/>
    <property type="gene ID" value="GLYMA_01G026300"/>
</dbReference>
<dbReference type="Gene3D" id="2.70.98.20">
    <property type="entry name" value="Copper amine oxidase, catalytic domain"/>
    <property type="match status" value="2"/>
</dbReference>
<dbReference type="Proteomes" id="UP000008827">
    <property type="component" value="Chromosome 1"/>
</dbReference>
<reference evidence="3" key="3">
    <citation type="submission" date="2018-07" db="EMBL/GenBank/DDBJ databases">
        <title>WGS assembly of Glycine max.</title>
        <authorList>
            <person name="Schmutz J."/>
            <person name="Cannon S."/>
            <person name="Schlueter J."/>
            <person name="Ma J."/>
            <person name="Mitros T."/>
            <person name="Nelson W."/>
            <person name="Hyten D."/>
            <person name="Song Q."/>
            <person name="Thelen J."/>
            <person name="Cheng J."/>
            <person name="Xu D."/>
            <person name="Hellsten U."/>
            <person name="May G."/>
            <person name="Yu Y."/>
            <person name="Sakurai T."/>
            <person name="Umezawa T."/>
            <person name="Bhattacharyya M."/>
            <person name="Sandhu D."/>
            <person name="Valliyodan B."/>
            <person name="Lindquist E."/>
            <person name="Peto M."/>
            <person name="Grant D."/>
            <person name="Shu S."/>
            <person name="Goodstein D."/>
            <person name="Barry K."/>
            <person name="Futrell-Griggs M."/>
            <person name="Abernathy B."/>
            <person name="Du J."/>
            <person name="Tian Z."/>
            <person name="Zhu L."/>
            <person name="Gill N."/>
            <person name="Joshi T."/>
            <person name="Libault M."/>
            <person name="Sethuraman A."/>
            <person name="Zhang X."/>
            <person name="Shinozaki K."/>
            <person name="Nguyen H."/>
            <person name="Wing R."/>
            <person name="Cregan P."/>
            <person name="Specht J."/>
            <person name="Grimwood J."/>
            <person name="Rokhsar D."/>
            <person name="Stacey G."/>
            <person name="Shoemaker R."/>
            <person name="Jackson S."/>
        </authorList>
    </citation>
    <scope>NUCLEOTIDE SEQUENCE</scope>
    <source>
        <tissue evidence="3">Callus</tissue>
    </source>
</reference>
<keyword evidence="1" id="KW-0801">TPQ</keyword>
<dbReference type="AlphaFoldDB" id="A0A0R0LAU1"/>
<keyword evidence="1" id="KW-0186">Copper</keyword>
<dbReference type="PANTHER" id="PTHR10638:SF80">
    <property type="entry name" value="AMINE OXIDASE"/>
    <property type="match status" value="1"/>
</dbReference>
<keyword evidence="1" id="KW-0560">Oxidoreductase</keyword>
<dbReference type="GO" id="GO:0009308">
    <property type="term" value="P:amine metabolic process"/>
    <property type="evidence" value="ECO:0000318"/>
    <property type="project" value="GO_Central"/>
</dbReference>
<gene>
    <name evidence="3" type="ORF">GLYMA_01G026300</name>
</gene>
<dbReference type="InParanoid" id="A0A0R0LAU1"/>
<evidence type="ECO:0000313" key="3">
    <source>
        <dbReference type="EMBL" id="KRH74530.1"/>
    </source>
</evidence>
<evidence type="ECO:0000256" key="1">
    <source>
        <dbReference type="RuleBase" id="RU000672"/>
    </source>
</evidence>
<dbReference type="GO" id="GO:0048038">
    <property type="term" value="F:quinone binding"/>
    <property type="evidence" value="ECO:0007669"/>
    <property type="project" value="InterPro"/>
</dbReference>
<dbReference type="EnsemblPlants" id="KRH74530">
    <property type="protein sequence ID" value="KRH74530"/>
    <property type="gene ID" value="GLYMA_01G026300"/>
</dbReference>
<feature type="domain" description="Copper amine oxidase catalytic" evidence="2">
    <location>
        <begin position="32"/>
        <end position="275"/>
    </location>
</feature>
<dbReference type="PANTHER" id="PTHR10638">
    <property type="entry name" value="COPPER AMINE OXIDASE"/>
    <property type="match status" value="1"/>
</dbReference>
<comment type="PTM">
    <text evidence="1">Topaquinone (TPQ) is generated by copper-dependent autoxidation of a specific tyrosyl residue.</text>
</comment>
<accession>A0A0R0LAU1</accession>
<dbReference type="EMBL" id="CM000834">
    <property type="protein sequence ID" value="KRH74530.1"/>
    <property type="molecule type" value="Genomic_DNA"/>
</dbReference>
<reference evidence="3 4" key="1">
    <citation type="journal article" date="2010" name="Nature">
        <title>Genome sequence of the palaeopolyploid soybean.</title>
        <authorList>
            <person name="Schmutz J."/>
            <person name="Cannon S.B."/>
            <person name="Schlueter J."/>
            <person name="Ma J."/>
            <person name="Mitros T."/>
            <person name="Nelson W."/>
            <person name="Hyten D.L."/>
            <person name="Song Q."/>
            <person name="Thelen J.J."/>
            <person name="Cheng J."/>
            <person name="Xu D."/>
            <person name="Hellsten U."/>
            <person name="May G.D."/>
            <person name="Yu Y."/>
            <person name="Sakurai T."/>
            <person name="Umezawa T."/>
            <person name="Bhattacharyya M.K."/>
            <person name="Sandhu D."/>
            <person name="Valliyodan B."/>
            <person name="Lindquist E."/>
            <person name="Peto M."/>
            <person name="Grant D."/>
            <person name="Shu S."/>
            <person name="Goodstein D."/>
            <person name="Barry K."/>
            <person name="Futrell-Griggs M."/>
            <person name="Abernathy B."/>
            <person name="Du J."/>
            <person name="Tian Z."/>
            <person name="Zhu L."/>
            <person name="Gill N."/>
            <person name="Joshi T."/>
            <person name="Libault M."/>
            <person name="Sethuraman A."/>
            <person name="Zhang X.-C."/>
            <person name="Shinozaki K."/>
            <person name="Nguyen H.T."/>
            <person name="Wing R.A."/>
            <person name="Cregan P."/>
            <person name="Specht J."/>
            <person name="Grimwood J."/>
            <person name="Rokhsar D."/>
            <person name="Stacey G."/>
            <person name="Shoemaker R.C."/>
            <person name="Jackson S.A."/>
        </authorList>
    </citation>
    <scope>NUCLEOTIDE SEQUENCE</scope>
    <source>
        <strain evidence="4">cv. Williams 82</strain>
        <tissue evidence="3">Callus</tissue>
    </source>
</reference>
<reference evidence="4" key="2">
    <citation type="submission" date="2018-02" db="UniProtKB">
        <authorList>
            <consortium name="EnsemblPlants"/>
        </authorList>
    </citation>
    <scope>IDENTIFICATION</scope>
    <source>
        <strain evidence="4">Williams 82</strain>
    </source>
</reference>
<dbReference type="SUPFAM" id="SSF49998">
    <property type="entry name" value="Amine oxidase catalytic domain"/>
    <property type="match status" value="2"/>
</dbReference>
<evidence type="ECO:0000259" key="2">
    <source>
        <dbReference type="Pfam" id="PF01179"/>
    </source>
</evidence>
<evidence type="ECO:0000313" key="5">
    <source>
        <dbReference type="Proteomes" id="UP000008827"/>
    </source>
</evidence>
<dbReference type="Pfam" id="PF01179">
    <property type="entry name" value="Cu_amine_oxid"/>
    <property type="match status" value="1"/>
</dbReference>
<dbReference type="SMR" id="A0A0R0LAU1"/>
<dbReference type="GO" id="GO:0005507">
    <property type="term" value="F:copper ion binding"/>
    <property type="evidence" value="ECO:0000318"/>
    <property type="project" value="GO_Central"/>
</dbReference>
<keyword evidence="5" id="KW-1185">Reference proteome</keyword>
<protein>
    <recommendedName>
        <fullName evidence="1">Amine oxidase</fullName>
        <ecNumber evidence="1">1.4.3.-</ecNumber>
    </recommendedName>
</protein>
<keyword evidence="1" id="KW-0479">Metal-binding</keyword>
<dbReference type="InterPro" id="IPR036460">
    <property type="entry name" value="Cu_amine_oxidase_C_sf"/>
</dbReference>
<dbReference type="STRING" id="3847.A0A0R0LAU1"/>
<organism evidence="3">
    <name type="scientific">Glycine max</name>
    <name type="common">Soybean</name>
    <name type="synonym">Glycine hispida</name>
    <dbReference type="NCBI Taxonomy" id="3847"/>
    <lineage>
        <taxon>Eukaryota</taxon>
        <taxon>Viridiplantae</taxon>
        <taxon>Streptophyta</taxon>
        <taxon>Embryophyta</taxon>
        <taxon>Tracheophyta</taxon>
        <taxon>Spermatophyta</taxon>
        <taxon>Magnoliopsida</taxon>
        <taxon>eudicotyledons</taxon>
        <taxon>Gunneridae</taxon>
        <taxon>Pentapetalae</taxon>
        <taxon>rosids</taxon>
        <taxon>fabids</taxon>
        <taxon>Fabales</taxon>
        <taxon>Fabaceae</taxon>
        <taxon>Papilionoideae</taxon>
        <taxon>50 kb inversion clade</taxon>
        <taxon>NPAAA clade</taxon>
        <taxon>indigoferoid/millettioid clade</taxon>
        <taxon>Phaseoleae</taxon>
        <taxon>Glycine</taxon>
        <taxon>Glycine subgen. Soja</taxon>
    </lineage>
</organism>
<dbReference type="InterPro" id="IPR000269">
    <property type="entry name" value="Cu_amine_oxidase"/>
</dbReference>
<sequence>MLLRDINQLNASKEDEKNVIQYQILTKNNVGVFAFSFFQDGKIEAEVKLTGILSLGALQPGESRKYGTTIAPGLYAPSEGMFWLTHTSMFLARVTLPPISNFILKKKNCMKIYCLCSLHSVTEVVTVLFPLQVVEVDAKVEEPGKNNVYNNAFYAEEKLLKSELEAMRDCNPLSARHWIVRNTRKVPGSNCLPLAGSEAKFLRRSAFLKHNLWVTPYAPDKMHPGGEFSNQNPRNYSRYVFGVTHIPRLEDWLVMPVERISFTLMPHGFFNCSPAVDFPPSASDLDDKENGMSAKPIQNGMVALL</sequence>
<comment type="similarity">
    <text evidence="1">Belongs to the copper/topaquinone oxidase family.</text>
</comment>
<name>A0A0R0LAU1_SOYBN</name>
<evidence type="ECO:0000313" key="4">
    <source>
        <dbReference type="EnsemblPlants" id="KRH74530"/>
    </source>
</evidence>
<proteinExistence type="inferred from homology"/>
<dbReference type="GO" id="GO:0009753">
    <property type="term" value="P:response to jasmonic acid"/>
    <property type="evidence" value="ECO:0000318"/>
    <property type="project" value="GO_Central"/>
</dbReference>
<comment type="cofactor">
    <cofactor evidence="1">
        <name>Cu cation</name>
        <dbReference type="ChEBI" id="CHEBI:23378"/>
    </cofactor>
    <text evidence="1">Contains 1 topaquinone per subunit.</text>
</comment>
<dbReference type="EC" id="1.4.3.-" evidence="1"/>
<dbReference type="GO" id="GO:0008131">
    <property type="term" value="F:primary methylamine oxidase activity"/>
    <property type="evidence" value="ECO:0000318"/>
    <property type="project" value="GO_Central"/>
</dbReference>